<dbReference type="Proteomes" id="UP000193642">
    <property type="component" value="Unassembled WGS sequence"/>
</dbReference>
<dbReference type="GO" id="GO:0004359">
    <property type="term" value="F:glutaminase activity"/>
    <property type="evidence" value="ECO:0007669"/>
    <property type="project" value="InterPro"/>
</dbReference>
<evidence type="ECO:0000256" key="1">
    <source>
        <dbReference type="ARBA" id="ARBA00022598"/>
    </source>
</evidence>
<sequence>MVLSYLFASSYLSSYLGADQSRGTFPVLGSANVDEILCGYVTKYDCASADVNPIGGFGEKDLKDYVLQF</sequence>
<reference evidence="2 3" key="1">
    <citation type="submission" date="2016-07" db="EMBL/GenBank/DDBJ databases">
        <title>Pervasive Adenine N6-methylation of Active Genes in Fungi.</title>
        <authorList>
            <consortium name="DOE Joint Genome Institute"/>
            <person name="Mondo S.J."/>
            <person name="Dannebaum R.O."/>
            <person name="Kuo R.C."/>
            <person name="Labutti K."/>
            <person name="Haridas S."/>
            <person name="Kuo A."/>
            <person name="Salamov A."/>
            <person name="Ahrendt S.R."/>
            <person name="Lipzen A."/>
            <person name="Sullivan W."/>
            <person name="Andreopoulos W.B."/>
            <person name="Clum A."/>
            <person name="Lindquist E."/>
            <person name="Daum C."/>
            <person name="Ramamoorthy G.K."/>
            <person name="Gryganskyi A."/>
            <person name="Culley D."/>
            <person name="Magnuson J.K."/>
            <person name="James T.Y."/>
            <person name="O'Malley M.A."/>
            <person name="Stajich J.E."/>
            <person name="Spatafora J.W."/>
            <person name="Visel A."/>
            <person name="Grigoriev I.V."/>
        </authorList>
    </citation>
    <scope>NUCLEOTIDE SEQUENCE [LARGE SCALE GENOMIC DNA]</scope>
    <source>
        <strain evidence="2 3">JEL800</strain>
    </source>
</reference>
<keyword evidence="3" id="KW-1185">Reference proteome</keyword>
<gene>
    <name evidence="2" type="ORF">BCR33DRAFT_723157</name>
</gene>
<accession>A0A1Y2BFK3</accession>
<dbReference type="GO" id="GO:0005737">
    <property type="term" value="C:cytoplasm"/>
    <property type="evidence" value="ECO:0007669"/>
    <property type="project" value="InterPro"/>
</dbReference>
<dbReference type="Gene3D" id="3.40.50.620">
    <property type="entry name" value="HUPs"/>
    <property type="match status" value="1"/>
</dbReference>
<dbReference type="InterPro" id="IPR003694">
    <property type="entry name" value="NAD_synthase"/>
</dbReference>
<dbReference type="PANTHER" id="PTHR23090:SF9">
    <property type="entry name" value="GLUTAMINE-DEPENDENT NAD(+) SYNTHETASE"/>
    <property type="match status" value="1"/>
</dbReference>
<name>A0A1Y2BFK3_9FUNG</name>
<dbReference type="STRING" id="329046.A0A1Y2BFK3"/>
<protein>
    <recommendedName>
        <fullName evidence="4">NAD/GMP synthase domain-containing protein</fullName>
    </recommendedName>
</protein>
<comment type="caution">
    <text evidence="2">The sequence shown here is derived from an EMBL/GenBank/DDBJ whole genome shotgun (WGS) entry which is preliminary data.</text>
</comment>
<keyword evidence="1" id="KW-0436">Ligase</keyword>
<dbReference type="SUPFAM" id="SSF52402">
    <property type="entry name" value="Adenine nucleotide alpha hydrolases-like"/>
    <property type="match status" value="1"/>
</dbReference>
<dbReference type="PANTHER" id="PTHR23090">
    <property type="entry name" value="NH 3 /GLUTAMINE-DEPENDENT NAD + SYNTHETASE"/>
    <property type="match status" value="1"/>
</dbReference>
<evidence type="ECO:0000313" key="3">
    <source>
        <dbReference type="Proteomes" id="UP000193642"/>
    </source>
</evidence>
<dbReference type="GO" id="GO:0003952">
    <property type="term" value="F:NAD+ synthase (glutamine-hydrolyzing) activity"/>
    <property type="evidence" value="ECO:0007669"/>
    <property type="project" value="InterPro"/>
</dbReference>
<dbReference type="OrthoDB" id="2020662at2759"/>
<dbReference type="InterPro" id="IPR014729">
    <property type="entry name" value="Rossmann-like_a/b/a_fold"/>
</dbReference>
<organism evidence="2 3">
    <name type="scientific">Rhizoclosmatium globosum</name>
    <dbReference type="NCBI Taxonomy" id="329046"/>
    <lineage>
        <taxon>Eukaryota</taxon>
        <taxon>Fungi</taxon>
        <taxon>Fungi incertae sedis</taxon>
        <taxon>Chytridiomycota</taxon>
        <taxon>Chytridiomycota incertae sedis</taxon>
        <taxon>Chytridiomycetes</taxon>
        <taxon>Chytridiales</taxon>
        <taxon>Chytriomycetaceae</taxon>
        <taxon>Rhizoclosmatium</taxon>
    </lineage>
</organism>
<dbReference type="AlphaFoldDB" id="A0A1Y2BFK3"/>
<evidence type="ECO:0008006" key="4">
    <source>
        <dbReference type="Google" id="ProtNLM"/>
    </source>
</evidence>
<dbReference type="EMBL" id="MCGO01000067">
    <property type="protein sequence ID" value="ORY33583.1"/>
    <property type="molecule type" value="Genomic_DNA"/>
</dbReference>
<evidence type="ECO:0000313" key="2">
    <source>
        <dbReference type="EMBL" id="ORY33583.1"/>
    </source>
</evidence>
<proteinExistence type="predicted"/>
<dbReference type="GO" id="GO:0009435">
    <property type="term" value="P:NAD+ biosynthetic process"/>
    <property type="evidence" value="ECO:0007669"/>
    <property type="project" value="InterPro"/>
</dbReference>